<gene>
    <name evidence="4" type="primary">egtD</name>
    <name evidence="4" type="ORF">H2509_18360</name>
</gene>
<dbReference type="AlphaFoldDB" id="A0A839AJZ3"/>
<dbReference type="SUPFAM" id="SSF53335">
    <property type="entry name" value="S-adenosyl-L-methionine-dependent methyltransferases"/>
    <property type="match status" value="1"/>
</dbReference>
<dbReference type="EMBL" id="JACFXV010000065">
    <property type="protein sequence ID" value="MBA5779097.1"/>
    <property type="molecule type" value="Genomic_DNA"/>
</dbReference>
<name>A0A839AJZ3_9HYPH</name>
<organism evidence="4 5">
    <name type="scientific">Stappia albiluteola</name>
    <dbReference type="NCBI Taxonomy" id="2758565"/>
    <lineage>
        <taxon>Bacteria</taxon>
        <taxon>Pseudomonadati</taxon>
        <taxon>Pseudomonadota</taxon>
        <taxon>Alphaproteobacteria</taxon>
        <taxon>Hyphomicrobiales</taxon>
        <taxon>Stappiaceae</taxon>
        <taxon>Stappia</taxon>
    </lineage>
</organism>
<keyword evidence="5" id="KW-1185">Reference proteome</keyword>
<comment type="caution">
    <text evidence="4">The sequence shown here is derived from an EMBL/GenBank/DDBJ whole genome shotgun (WGS) entry which is preliminary data.</text>
</comment>
<dbReference type="InterPro" id="IPR051128">
    <property type="entry name" value="EgtD_Methyltrsf_superfamily"/>
</dbReference>
<accession>A0A839AJZ3</accession>
<feature type="domain" description="Histidine-specific methyltransferase SAM-dependent" evidence="3">
    <location>
        <begin position="26"/>
        <end position="324"/>
    </location>
</feature>
<dbReference type="Proteomes" id="UP000541109">
    <property type="component" value="Unassembled WGS sequence"/>
</dbReference>
<evidence type="ECO:0000259" key="3">
    <source>
        <dbReference type="Pfam" id="PF10017"/>
    </source>
</evidence>
<evidence type="ECO:0000256" key="1">
    <source>
        <dbReference type="ARBA" id="ARBA00022603"/>
    </source>
</evidence>
<dbReference type="Gene3D" id="3.40.50.150">
    <property type="entry name" value="Vaccinia Virus protein VP39"/>
    <property type="match status" value="1"/>
</dbReference>
<dbReference type="EC" id="2.1.1.44" evidence="4"/>
<keyword evidence="1 4" id="KW-0489">Methyltransferase</keyword>
<sequence length="327" mass="36571">MSVALAKARSTAFEAINGTEEGGFLDAVLNGLSLPQKAIPSRFFYDKRGSELFEDITRLKAYYPTRSELEIFDIRGEEIAALVPDAEAMVEFGSGSSRKIRAILKALTHLRLYAPIDISPEMLAAEAKALSADFPDLKVVPIHADFMSPVQLPAEIRGTKRLAFFPGSTIGNLEPHEAFQFLQRVRDVVGSSGHLLIGVDRKKDEATLVRAYDDPEGVTGAFNLNLLVRANRELGADFDLERFAHEARYNADHGRIEMHLKSLADQRVTIGDRHFDFRADETIHTENSYKYTPDEFHLLARAARFEPVRSWTDSASRFGVYLLQNQG</sequence>
<dbReference type="NCBIfam" id="TIGR03438">
    <property type="entry name" value="egtD_ergothio"/>
    <property type="match status" value="1"/>
</dbReference>
<evidence type="ECO:0000313" key="5">
    <source>
        <dbReference type="Proteomes" id="UP000541109"/>
    </source>
</evidence>
<evidence type="ECO:0000256" key="2">
    <source>
        <dbReference type="ARBA" id="ARBA00022679"/>
    </source>
</evidence>
<keyword evidence="2 4" id="KW-0808">Transferase</keyword>
<dbReference type="GO" id="GO:0032259">
    <property type="term" value="P:methylation"/>
    <property type="evidence" value="ECO:0007669"/>
    <property type="project" value="UniProtKB-KW"/>
</dbReference>
<dbReference type="InterPro" id="IPR029063">
    <property type="entry name" value="SAM-dependent_MTases_sf"/>
</dbReference>
<dbReference type="Pfam" id="PF10017">
    <property type="entry name" value="Methyltransf_33"/>
    <property type="match status" value="1"/>
</dbReference>
<dbReference type="InterPro" id="IPR017804">
    <property type="entry name" value="MeTrfase_EgtD-like"/>
</dbReference>
<proteinExistence type="predicted"/>
<dbReference type="PANTHER" id="PTHR43397">
    <property type="entry name" value="ERGOTHIONEINE BIOSYNTHESIS PROTEIN 1"/>
    <property type="match status" value="1"/>
</dbReference>
<dbReference type="InterPro" id="IPR035094">
    <property type="entry name" value="EgtD"/>
</dbReference>
<dbReference type="GO" id="GO:0052706">
    <property type="term" value="F:L-histidine N(alpha)-methyltransferase activity"/>
    <property type="evidence" value="ECO:0007669"/>
    <property type="project" value="UniProtKB-EC"/>
</dbReference>
<evidence type="ECO:0000313" key="4">
    <source>
        <dbReference type="EMBL" id="MBA5779097.1"/>
    </source>
</evidence>
<dbReference type="PANTHER" id="PTHR43397:SF1">
    <property type="entry name" value="ERGOTHIONEINE BIOSYNTHESIS PROTEIN 1"/>
    <property type="match status" value="1"/>
</dbReference>
<dbReference type="PIRSF" id="PIRSF018005">
    <property type="entry name" value="UCP018005"/>
    <property type="match status" value="1"/>
</dbReference>
<dbReference type="InterPro" id="IPR019257">
    <property type="entry name" value="MeTrfase_dom"/>
</dbReference>
<protein>
    <submittedName>
        <fullName evidence="4">L-histidine N(Alpha)-methyltransferase</fullName>
        <ecNumber evidence="4">2.1.1.44</ecNumber>
    </submittedName>
</protein>
<reference evidence="4 5" key="1">
    <citation type="submission" date="2020-07" db="EMBL/GenBank/DDBJ databases">
        <title>Stappia sp., F7233, whole genome shotgun sequencing project.</title>
        <authorList>
            <person name="Jiang S."/>
            <person name="Liu Z.W."/>
            <person name="Du Z.J."/>
        </authorList>
    </citation>
    <scope>NUCLEOTIDE SEQUENCE [LARGE SCALE GENOMIC DNA]</scope>
    <source>
        <strain evidence="4 5">F7233</strain>
    </source>
</reference>
<dbReference type="RefSeq" id="WP_182167923.1">
    <property type="nucleotide sequence ID" value="NZ_JACFXV010000065.1"/>
</dbReference>